<dbReference type="PANTHER" id="PTHR10900">
    <property type="entry name" value="PERIOSTIN-RELATED"/>
    <property type="match status" value="1"/>
</dbReference>
<feature type="compositionally biased region" description="Basic and acidic residues" evidence="1">
    <location>
        <begin position="699"/>
        <end position="710"/>
    </location>
</feature>
<reference evidence="5" key="2">
    <citation type="submission" date="2025-08" db="UniProtKB">
        <authorList>
            <consortium name="RefSeq"/>
        </authorList>
    </citation>
    <scope>IDENTIFICATION</scope>
    <source>
        <tissue evidence="5">Whole organism</tissue>
    </source>
</reference>
<dbReference type="InterPro" id="IPR050904">
    <property type="entry name" value="Adhesion/Biosynth-related"/>
</dbReference>
<dbReference type="Proteomes" id="UP000504606">
    <property type="component" value="Unplaced"/>
</dbReference>
<feature type="compositionally biased region" description="Basic residues" evidence="1">
    <location>
        <begin position="722"/>
        <end position="732"/>
    </location>
</feature>
<keyword evidence="4" id="KW-1185">Reference proteome</keyword>
<accession>A0A9C6XAV1</accession>
<evidence type="ECO:0000256" key="1">
    <source>
        <dbReference type="SAM" id="MobiDB-lite"/>
    </source>
</evidence>
<feature type="domain" description="FAS1" evidence="3">
    <location>
        <begin position="502"/>
        <end position="638"/>
    </location>
</feature>
<dbReference type="PROSITE" id="PS50213">
    <property type="entry name" value="FAS1"/>
    <property type="match status" value="4"/>
</dbReference>
<dbReference type="Pfam" id="PF02469">
    <property type="entry name" value="Fasciclin"/>
    <property type="match status" value="4"/>
</dbReference>
<feature type="chain" id="PRO_5039126196" evidence="2">
    <location>
        <begin position="21"/>
        <end position="747"/>
    </location>
</feature>
<dbReference type="InterPro" id="IPR000782">
    <property type="entry name" value="FAS1_domain"/>
</dbReference>
<feature type="signal peptide" evidence="2">
    <location>
        <begin position="1"/>
        <end position="20"/>
    </location>
</feature>
<dbReference type="GeneID" id="113212271"/>
<dbReference type="PANTHER" id="PTHR10900:SF114">
    <property type="entry name" value="FAS1 DOMAIN-CONTAINING PROTEIN"/>
    <property type="match status" value="1"/>
</dbReference>
<feature type="domain" description="FAS1" evidence="3">
    <location>
        <begin position="92"/>
        <end position="224"/>
    </location>
</feature>
<keyword evidence="2" id="KW-0732">Signal</keyword>
<dbReference type="OrthoDB" id="286301at2759"/>
<dbReference type="Gene3D" id="2.30.180.10">
    <property type="entry name" value="FAS1 domain"/>
    <property type="match status" value="4"/>
</dbReference>
<protein>
    <submittedName>
        <fullName evidence="5">Transforming growth factor-beta-induced protein ig-h3-like</fullName>
    </submittedName>
</protein>
<evidence type="ECO:0000313" key="4">
    <source>
        <dbReference type="Proteomes" id="UP000504606"/>
    </source>
</evidence>
<feature type="region of interest" description="Disordered" evidence="1">
    <location>
        <begin position="662"/>
        <end position="732"/>
    </location>
</feature>
<proteinExistence type="predicted"/>
<feature type="compositionally biased region" description="Basic and acidic residues" evidence="1">
    <location>
        <begin position="662"/>
        <end position="671"/>
    </location>
</feature>
<dbReference type="RefSeq" id="XP_052132232.1">
    <property type="nucleotide sequence ID" value="XM_052276272.1"/>
</dbReference>
<sequence>MGVTAAALLGALLLAVLVDANLVSDVNIKIAQEQGPNTCVIEEVPGTKHKIWTECKYWADRDICGRKAVVRYDCCEGFSRVEGQHGCTGVLPLQDVVKTARAAGAARFAALLESSGLADRLRAEGGAFTVFAPSDQAMDELTSAQLAALRGARANNPILNHHIVANKMMSKSWGADQQLLSRLQGSMLRVNKYSSKIETVNCATIVRKDQEATNGVVHIVDALLDPERSTHVDLSVAVEQDGRFRQLSRLMQRSELFNTLRRQNVAYTLFAPNDEAFQKIPVARLQRLEADDEARDALLRHLVVPHPVCVGAVVGPHRFPTRGAERLAFDCDARGATVAGVRFGADADMTLATDGLLYMLDDVPLPNRVKTLLQLVQEERLYSFAEVVRAAGLESLLDGDGDYTLFAPSEAAMASLAYGQLNRLRADQAAARSFVMLHLSRGRIATETITDNQVAQTLENDALRLQVYRKGYGVEDALIERPDVQGLNGVLHVITKCLRSANVTLEETLRQDGNYTTFLRAMDRLREDSPNSLEFRGSRTAYTFLVPSDQAFQRLGVAKLQSLLANTTLLARTLKNHVVDDMVGTESFRENLQYTVPSRQSSLHVTRADGKLRVNDATVLTCDRTNRQGVVHYINKVLIPEEQHVHVTVPPVSVPRVRWEEQERTTVHEERGEDDDDYVDPDLGPQPEVYRGRPGPALQEEHRYREEHVAGRGGAASSWRQQQHHQQQRVQHAAHHYLHNTNNYYQE</sequence>
<evidence type="ECO:0000256" key="2">
    <source>
        <dbReference type="SAM" id="SignalP"/>
    </source>
</evidence>
<evidence type="ECO:0000259" key="3">
    <source>
        <dbReference type="PROSITE" id="PS50213"/>
    </source>
</evidence>
<dbReference type="SUPFAM" id="SSF82153">
    <property type="entry name" value="FAS1 domain"/>
    <property type="match status" value="4"/>
</dbReference>
<dbReference type="InterPro" id="IPR036378">
    <property type="entry name" value="FAS1_dom_sf"/>
</dbReference>
<name>A0A9C6XAV1_FRAOC</name>
<reference evidence="5" key="1">
    <citation type="journal article" date="2018" name="Proc. Natl. Acad. Sci. U.S.A.">
        <title>Phylogenomics and the evolution of hemipteroid insects.</title>
        <authorList>
            <person name="Johnson K.P."/>
            <person name="Dietrich C.H."/>
            <person name="Friedrich F."/>
            <person name="Beutel R.G."/>
            <person name="Wipfler B."/>
            <person name="Peters R.S."/>
            <person name="Allen J.M."/>
            <person name="Petersen M."/>
            <person name="Donath A."/>
            <person name="Walden K.K."/>
            <person name="Kozlov A.M."/>
            <person name="Podsiadlowski L."/>
            <person name="Mayer C."/>
            <person name="Meusemann K."/>
            <person name="Vasilikopoulos A."/>
            <person name="Waterhouse R.M."/>
            <person name="Cameron S.L."/>
            <person name="Weirauch C."/>
            <person name="Swanson D.R."/>
            <person name="Percy D.M."/>
            <person name="Hardy N.B."/>
            <person name="Terry I."/>
            <person name="Liu S."/>
            <person name="Zhou X."/>
            <person name="Misof B."/>
            <person name="Robertson H.M."/>
            <person name="Yoshizawa K."/>
        </authorList>
    </citation>
    <scope>NUCLEOTIDE SEQUENCE</scope>
    <source>
        <tissue evidence="5">Whole organism</tissue>
    </source>
</reference>
<feature type="domain" description="FAS1" evidence="3">
    <location>
        <begin position="231"/>
        <end position="364"/>
    </location>
</feature>
<dbReference type="AlphaFoldDB" id="A0A9C6XAV1"/>
<dbReference type="SMART" id="SM00554">
    <property type="entry name" value="FAS1"/>
    <property type="match status" value="4"/>
</dbReference>
<gene>
    <name evidence="5" type="primary">LOC113212271</name>
</gene>
<feature type="domain" description="FAS1" evidence="3">
    <location>
        <begin position="368"/>
        <end position="498"/>
    </location>
</feature>
<organism evidence="4 5">
    <name type="scientific">Frankliniella occidentalis</name>
    <name type="common">Western flower thrips</name>
    <name type="synonym">Euthrips occidentalis</name>
    <dbReference type="NCBI Taxonomy" id="133901"/>
    <lineage>
        <taxon>Eukaryota</taxon>
        <taxon>Metazoa</taxon>
        <taxon>Ecdysozoa</taxon>
        <taxon>Arthropoda</taxon>
        <taxon>Hexapoda</taxon>
        <taxon>Insecta</taxon>
        <taxon>Pterygota</taxon>
        <taxon>Neoptera</taxon>
        <taxon>Paraneoptera</taxon>
        <taxon>Thysanoptera</taxon>
        <taxon>Terebrantia</taxon>
        <taxon>Thripoidea</taxon>
        <taxon>Thripidae</taxon>
        <taxon>Frankliniella</taxon>
    </lineage>
</organism>
<dbReference type="KEGG" id="foc:113212271"/>
<evidence type="ECO:0000313" key="5">
    <source>
        <dbReference type="RefSeq" id="XP_052132232.1"/>
    </source>
</evidence>